<dbReference type="Gene3D" id="3.30.300.30">
    <property type="match status" value="1"/>
</dbReference>
<dbReference type="PROSITE" id="PS00455">
    <property type="entry name" value="AMP_BINDING"/>
    <property type="match status" value="1"/>
</dbReference>
<evidence type="ECO:0000256" key="1">
    <source>
        <dbReference type="SAM" id="MobiDB-lite"/>
    </source>
</evidence>
<feature type="domain" description="AMP-dependent synthetase/ligase" evidence="2">
    <location>
        <begin position="308"/>
        <end position="432"/>
    </location>
</feature>
<dbReference type="AlphaFoldDB" id="A0AAV1S016"/>
<dbReference type="EMBL" id="CAWUPB010001160">
    <property type="protein sequence ID" value="CAK7342866.1"/>
    <property type="molecule type" value="Genomic_DNA"/>
</dbReference>
<dbReference type="SUPFAM" id="SSF47336">
    <property type="entry name" value="ACP-like"/>
    <property type="match status" value="1"/>
</dbReference>
<feature type="domain" description="Pyrrolo-quinoline quinone repeat" evidence="4">
    <location>
        <begin position="859"/>
        <end position="1102"/>
    </location>
</feature>
<feature type="region of interest" description="Disordered" evidence="1">
    <location>
        <begin position="686"/>
        <end position="710"/>
    </location>
</feature>
<reference evidence="5 6" key="1">
    <citation type="submission" date="2024-01" db="EMBL/GenBank/DDBJ databases">
        <authorList>
            <person name="Waweru B."/>
        </authorList>
    </citation>
    <scope>NUCLEOTIDE SEQUENCE [LARGE SCALE GENOMIC DNA]</scope>
</reference>
<evidence type="ECO:0000313" key="5">
    <source>
        <dbReference type="EMBL" id="CAK7342866.1"/>
    </source>
</evidence>
<dbReference type="Pfam" id="PF13360">
    <property type="entry name" value="PQQ_2"/>
    <property type="match status" value="1"/>
</dbReference>
<dbReference type="Pfam" id="PF00501">
    <property type="entry name" value="AMP-binding"/>
    <property type="match status" value="2"/>
</dbReference>
<dbReference type="GO" id="GO:0043041">
    <property type="term" value="P:amino acid activation for nonribosomal peptide biosynthetic process"/>
    <property type="evidence" value="ECO:0007669"/>
    <property type="project" value="TreeGrafter"/>
</dbReference>
<protein>
    <recommendedName>
        <fullName evidence="7">Acyl-activating enzyme 19</fullName>
    </recommendedName>
</protein>
<comment type="caution">
    <text evidence="5">The sequence shown here is derived from an EMBL/GenBank/DDBJ whole genome shotgun (WGS) entry which is preliminary data.</text>
</comment>
<dbReference type="InterPro" id="IPR002372">
    <property type="entry name" value="PQQ_rpt_dom"/>
</dbReference>
<dbReference type="InterPro" id="IPR020845">
    <property type="entry name" value="AMP-binding_CS"/>
</dbReference>
<organism evidence="5 6">
    <name type="scientific">Dovyalis caffra</name>
    <dbReference type="NCBI Taxonomy" id="77055"/>
    <lineage>
        <taxon>Eukaryota</taxon>
        <taxon>Viridiplantae</taxon>
        <taxon>Streptophyta</taxon>
        <taxon>Embryophyta</taxon>
        <taxon>Tracheophyta</taxon>
        <taxon>Spermatophyta</taxon>
        <taxon>Magnoliopsida</taxon>
        <taxon>eudicotyledons</taxon>
        <taxon>Gunneridae</taxon>
        <taxon>Pentapetalae</taxon>
        <taxon>rosids</taxon>
        <taxon>fabids</taxon>
        <taxon>Malpighiales</taxon>
        <taxon>Salicaceae</taxon>
        <taxon>Flacourtieae</taxon>
        <taxon>Dovyalis</taxon>
    </lineage>
</organism>
<dbReference type="InterPro" id="IPR045851">
    <property type="entry name" value="AMP-bd_C_sf"/>
</dbReference>
<dbReference type="Proteomes" id="UP001314170">
    <property type="component" value="Unassembled WGS sequence"/>
</dbReference>
<dbReference type="InterPro" id="IPR000873">
    <property type="entry name" value="AMP-dep_synth/lig_dom"/>
</dbReference>
<name>A0AAV1S016_9ROSI</name>
<sequence length="1104" mass="120868">MSCGSRSSTSQEKKKKQQQQEVCCLSHLFFKAATQKPQKIAVIHAAAPSSTFASASGGLQIPRERITCTTPIYKGDQCFTFADVFNSVGSLTSRLRSILDGADDHHLIKPQSPTGKANYPSEKQAETANACCPKILGIYMPPSVEYIISVFSILRSGEAFLPIDPSWPRDRVLSVVSSANVELIITSRSSFGKGGDEDINEEDWLVNLIGCPVLCFSMEESECSGPLELAWPCENEKERLFCYLMYTSGSTGKPKGVCGTEKGKRPLKSLLVDARIVSPAWRGSSIIQNIDKLYRPPARIPQCYAYDKLTTVPSLMRAILPVLQRQRSAQIQTSLKLLVLSGEVLSLSLWDALSTLLPRTSILNLYGSTEVAGDCTYFDCKRLPMILETEALTSVPIGVPISNCDVALVCESDTSNKGEIYVGGICVSNGYYSESTVTSFDSAKLHMNNICNCSVGNCGCQAYYRTGDFARRLQNGDLVFLGRTDRTIKINGQRIVLEEIENILRGHPDVVDATVISREGPGELLLLDAFLLLKEKEKSEDLFVRSSIREWMVGKVPLAMVPNRFVFTKSLPMSSTGKTDYGLLASSNFLNMHVQDEIGDHKTSDLLQIIKKAFCDGLMVEEVSCDDDFFAIGGNSISAAHVSYNLGINMRLLYNFPTPSKLHAALLEKKESCCVELRIDANSQLKPKEDNSVSDMACSVNPTTPTVPSLRSMKRLSESPHQNNDDHTVASKRFKEDLDIYISSTWVNPIDGQPLSSSISMSCSFSRCNTVMYDGDCRLSKSHQVNQLAKVPRNGKGSSMHELWKVYMESCVDASPLVVVKQQDVYLFIGSHSHKFVCVNALRKRFVWAVADAGGGLDRGSVQWEVKLEGRIESSAAVVGDFSQLSCGGSIYGSPAIDEVHDKLYVASTIGRVTAISVKALPFDTLWKHELKVPVFGSLSVCSSNGNVICCLVDGNIVVLDLSGSIVWRSRIGGPVFAGACISCVLPSEVKAEKGDLLWEYNVGDPITASAYVDEHLQLLADPHLSSDRLVCVCTGSGSIHLLRINLDDSGKQNHSGLNIVQEFARLELPGEIFSSPVMIGGRVFVGCRDDYVHCIYVETQSSM</sequence>
<dbReference type="PANTHER" id="PTHR44394:SF1">
    <property type="entry name" value="BETA-ALANINE-ACTIVATING ENZYME"/>
    <property type="match status" value="1"/>
</dbReference>
<keyword evidence="6" id="KW-1185">Reference proteome</keyword>
<dbReference type="Gene3D" id="3.40.50.12780">
    <property type="entry name" value="N-terminal domain of ligase-like"/>
    <property type="match status" value="2"/>
</dbReference>
<dbReference type="InterPro" id="IPR011047">
    <property type="entry name" value="Quinoprotein_ADH-like_sf"/>
</dbReference>
<feature type="domain" description="AMP-dependent synthetase/ligase" evidence="2">
    <location>
        <begin position="137"/>
        <end position="260"/>
    </location>
</feature>
<dbReference type="Pfam" id="PF13193">
    <property type="entry name" value="AMP-binding_C"/>
    <property type="match status" value="1"/>
</dbReference>
<dbReference type="PANTHER" id="PTHR44394">
    <property type="entry name" value="BETA-ALANINE-ACTIVATING ENZYME"/>
    <property type="match status" value="1"/>
</dbReference>
<dbReference type="InterPro" id="IPR036736">
    <property type="entry name" value="ACP-like_sf"/>
</dbReference>
<evidence type="ECO:0000259" key="3">
    <source>
        <dbReference type="Pfam" id="PF13193"/>
    </source>
</evidence>
<dbReference type="SUPFAM" id="SSF56801">
    <property type="entry name" value="Acetyl-CoA synthetase-like"/>
    <property type="match status" value="1"/>
</dbReference>
<dbReference type="InterPro" id="IPR015943">
    <property type="entry name" value="WD40/YVTN_repeat-like_dom_sf"/>
</dbReference>
<proteinExistence type="predicted"/>
<feature type="compositionally biased region" description="Polar residues" evidence="1">
    <location>
        <begin position="700"/>
        <end position="709"/>
    </location>
</feature>
<dbReference type="Gene3D" id="2.130.10.10">
    <property type="entry name" value="YVTN repeat-like/Quinoprotein amine dehydrogenase"/>
    <property type="match status" value="2"/>
</dbReference>
<gene>
    <name evidence="5" type="ORF">DCAF_LOCUS17015</name>
</gene>
<evidence type="ECO:0008006" key="7">
    <source>
        <dbReference type="Google" id="ProtNLM"/>
    </source>
</evidence>
<evidence type="ECO:0000313" key="6">
    <source>
        <dbReference type="Proteomes" id="UP001314170"/>
    </source>
</evidence>
<dbReference type="SUPFAM" id="SSF50998">
    <property type="entry name" value="Quinoprotein alcohol dehydrogenase-like"/>
    <property type="match status" value="1"/>
</dbReference>
<feature type="domain" description="AMP-binding enzyme C-terminal" evidence="3">
    <location>
        <begin position="499"/>
        <end position="578"/>
    </location>
</feature>
<evidence type="ECO:0000259" key="4">
    <source>
        <dbReference type="Pfam" id="PF13360"/>
    </source>
</evidence>
<evidence type="ECO:0000259" key="2">
    <source>
        <dbReference type="Pfam" id="PF00501"/>
    </source>
</evidence>
<dbReference type="InterPro" id="IPR052091">
    <property type="entry name" value="Beta-ala_Activ/Resist"/>
</dbReference>
<dbReference type="InterPro" id="IPR042099">
    <property type="entry name" value="ANL_N_sf"/>
</dbReference>
<dbReference type="InterPro" id="IPR025110">
    <property type="entry name" value="AMP-bd_C"/>
</dbReference>
<dbReference type="Gene3D" id="1.10.1200.10">
    <property type="entry name" value="ACP-like"/>
    <property type="match status" value="1"/>
</dbReference>
<accession>A0AAV1S016</accession>